<dbReference type="InterPro" id="IPR025110">
    <property type="entry name" value="AMP-bd_C"/>
</dbReference>
<keyword evidence="2" id="KW-0436">Ligase</keyword>
<evidence type="ECO:0000259" key="3">
    <source>
        <dbReference type="Pfam" id="PF13193"/>
    </source>
</evidence>
<gene>
    <name evidence="4" type="ORF">ODALV1_LOCUS8405</name>
</gene>
<dbReference type="EMBL" id="CAXLJM020000026">
    <property type="protein sequence ID" value="CAL8093088.1"/>
    <property type="molecule type" value="Genomic_DNA"/>
</dbReference>
<reference evidence="4 5" key="1">
    <citation type="submission" date="2024-08" db="EMBL/GenBank/DDBJ databases">
        <authorList>
            <person name="Cucini C."/>
            <person name="Frati F."/>
        </authorList>
    </citation>
    <scope>NUCLEOTIDE SEQUENCE [LARGE SCALE GENOMIC DNA]</scope>
</reference>
<protein>
    <recommendedName>
        <fullName evidence="3">AMP-binding enzyme C-terminal domain-containing protein</fullName>
    </recommendedName>
</protein>
<name>A0ABP1QBK6_9HEXA</name>
<dbReference type="Proteomes" id="UP001642540">
    <property type="component" value="Unassembled WGS sequence"/>
</dbReference>
<dbReference type="PANTHER" id="PTHR24096">
    <property type="entry name" value="LONG-CHAIN-FATTY-ACID--COA LIGASE"/>
    <property type="match status" value="1"/>
</dbReference>
<evidence type="ECO:0000313" key="4">
    <source>
        <dbReference type="EMBL" id="CAL8093088.1"/>
    </source>
</evidence>
<keyword evidence="5" id="KW-1185">Reference proteome</keyword>
<dbReference type="Gene3D" id="3.40.50.12780">
    <property type="entry name" value="N-terminal domain of ligase-like"/>
    <property type="match status" value="1"/>
</dbReference>
<dbReference type="InterPro" id="IPR045851">
    <property type="entry name" value="AMP-bd_C_sf"/>
</dbReference>
<dbReference type="PANTHER" id="PTHR24096:SF149">
    <property type="entry name" value="AMP-BINDING DOMAIN-CONTAINING PROTEIN-RELATED"/>
    <property type="match status" value="1"/>
</dbReference>
<dbReference type="SUPFAM" id="SSF56801">
    <property type="entry name" value="Acetyl-CoA synthetase-like"/>
    <property type="match status" value="1"/>
</dbReference>
<comment type="caution">
    <text evidence="4">The sequence shown here is derived from an EMBL/GenBank/DDBJ whole genome shotgun (WGS) entry which is preliminary data.</text>
</comment>
<accession>A0ABP1QBK6</accession>
<dbReference type="Gene3D" id="3.30.300.30">
    <property type="match status" value="1"/>
</dbReference>
<comment type="similarity">
    <text evidence="1">Belongs to the ATP-dependent AMP-binding enzyme family.</text>
</comment>
<proteinExistence type="inferred from homology"/>
<evidence type="ECO:0000313" key="5">
    <source>
        <dbReference type="Proteomes" id="UP001642540"/>
    </source>
</evidence>
<dbReference type="Pfam" id="PF13193">
    <property type="entry name" value="AMP-binding_C"/>
    <property type="match status" value="1"/>
</dbReference>
<feature type="domain" description="AMP-binding enzyme C-terminal" evidence="3">
    <location>
        <begin position="110"/>
        <end position="188"/>
    </location>
</feature>
<dbReference type="InterPro" id="IPR042099">
    <property type="entry name" value="ANL_N_sf"/>
</dbReference>
<sequence>MRENGDEEFCGIKDLPNFSVGKPYPGTLLQIRNPETLEILGPDQKGEICARSHSAFQCYLNNPEATEQAFADGYFRTGDIGYYDANGFVYVVDRLKEIFKYYNNHISPSELENVIGKHPKVKEVCVVGIPDVGGHVPRAFVTVHPYSESKKDLENEIKEFANSKLATYKHLSGGVYIIDELPKGKTGKISRQLAAILPVP</sequence>
<organism evidence="4 5">
    <name type="scientific">Orchesella dallaii</name>
    <dbReference type="NCBI Taxonomy" id="48710"/>
    <lineage>
        <taxon>Eukaryota</taxon>
        <taxon>Metazoa</taxon>
        <taxon>Ecdysozoa</taxon>
        <taxon>Arthropoda</taxon>
        <taxon>Hexapoda</taxon>
        <taxon>Collembola</taxon>
        <taxon>Entomobryomorpha</taxon>
        <taxon>Entomobryoidea</taxon>
        <taxon>Orchesellidae</taxon>
        <taxon>Orchesellinae</taxon>
        <taxon>Orchesella</taxon>
    </lineage>
</organism>
<evidence type="ECO:0000256" key="2">
    <source>
        <dbReference type="ARBA" id="ARBA00022598"/>
    </source>
</evidence>
<evidence type="ECO:0000256" key="1">
    <source>
        <dbReference type="ARBA" id="ARBA00006432"/>
    </source>
</evidence>